<keyword evidence="1" id="KW-0472">Membrane</keyword>
<proteinExistence type="predicted"/>
<dbReference type="Proteomes" id="UP000002376">
    <property type="component" value="Chromosome"/>
</dbReference>
<keyword evidence="4" id="KW-1185">Reference proteome</keyword>
<keyword evidence="1" id="KW-1133">Transmembrane helix</keyword>
<sequence>MKLTNYLAILFIISGLVGFATILALPSTMDYSVLNNGETGFSELVRYYNASILTSPKDLESLNPEEYVLLVGGEGGLSSDVLARYKLFVEEGGVIIVTGDAVLLNSVAEAFGRQGLVGNGTIYDMVFNAGNRFKPKGYSRACNCTVAVWKPSPLSLNGESGLVETSSFSYLDLNNNGFMDLEEPIGSFPISLMLDYGDGKVVIMASPRVFTNDMLEENKEFLDFLKGNRSLIIDQIVQSKQLFERVRLAASRTSSVLLTGILSILLVTVIMVAGSKR</sequence>
<dbReference type="HOGENOM" id="CLU_989088_0_0_2"/>
<reference key="3">
    <citation type="submission" date="2010-02" db="EMBL/GenBank/DDBJ databases">
        <title>Complete genome sequence of Thermosphaera aggregans type strain (M11TL).</title>
        <authorList>
            <consortium name="US DOE Joint Genome Institute (JGI-PGF)"/>
            <person name="Spring S."/>
            <person name="Lapidus A."/>
            <person name="Munk C."/>
            <person name="Schroeder M."/>
            <person name="Glavina Del Rio T."/>
            <person name="Tice H."/>
            <person name="Copeland A."/>
            <person name="Cheng J.-F."/>
            <person name="Lucas S."/>
            <person name="Chen F."/>
            <person name="Nolan M."/>
            <person name="Bruce D."/>
            <person name="Goodwin L."/>
            <person name="Pitluck S."/>
            <person name="Ivanova N."/>
            <person name="Mavromatis K."/>
            <person name="Ovchinnikova G."/>
            <person name="Pati A."/>
            <person name="Chen A."/>
            <person name="Palaniappan K."/>
            <person name="Land M."/>
            <person name="Hauser L."/>
            <person name="Chang Y.-J."/>
            <person name="Jeffries C.C."/>
            <person name="Brettin T."/>
            <person name="Detter J.C."/>
            <person name="Tapia R."/>
            <person name="Han C."/>
            <person name="Chain P."/>
            <person name="Heimerl T."/>
            <person name="Weik F."/>
            <person name="Goker M."/>
            <person name="Rachel R."/>
            <person name="Bristow J."/>
            <person name="Eisen J.A."/>
            <person name="Markowitz V."/>
            <person name="Hugenholtz P."/>
            <person name="Kyrpides N.C."/>
            <person name="Klenk H.-P."/>
        </authorList>
    </citation>
    <scope>NUCLEOTIDE SEQUENCE</scope>
    <source>
        <strain>DSM 11486</strain>
    </source>
</reference>
<dbReference type="Pfam" id="PF14258">
    <property type="entry name" value="DUF4350"/>
    <property type="match status" value="1"/>
</dbReference>
<protein>
    <recommendedName>
        <fullName evidence="2">DUF4350 domain-containing protein</fullName>
    </recommendedName>
</protein>
<keyword evidence="1" id="KW-0812">Transmembrane</keyword>
<dbReference type="EMBL" id="CP001939">
    <property type="protein sequence ID" value="ADG91019.1"/>
    <property type="molecule type" value="Genomic_DNA"/>
</dbReference>
<dbReference type="STRING" id="633148.Tagg_0746"/>
<organism evidence="3 4">
    <name type="scientific">Thermosphaera aggregans (strain DSM 11486 / M11TL)</name>
    <dbReference type="NCBI Taxonomy" id="633148"/>
    <lineage>
        <taxon>Archaea</taxon>
        <taxon>Thermoproteota</taxon>
        <taxon>Thermoprotei</taxon>
        <taxon>Desulfurococcales</taxon>
        <taxon>Desulfurococcaceae</taxon>
        <taxon>Thermosphaera</taxon>
    </lineage>
</organism>
<dbReference type="KEGG" id="tag:Tagg_0746"/>
<feature type="domain" description="DUF4350" evidence="2">
    <location>
        <begin position="57"/>
        <end position="221"/>
    </location>
</feature>
<feature type="transmembrane region" description="Helical" evidence="1">
    <location>
        <begin position="6"/>
        <end position="25"/>
    </location>
</feature>
<dbReference type="OrthoDB" id="372296at2157"/>
<evidence type="ECO:0000313" key="3">
    <source>
        <dbReference type="EMBL" id="ADG91019.1"/>
    </source>
</evidence>
<name>D5U1L9_THEAM</name>
<dbReference type="GeneID" id="9165761"/>
<dbReference type="AlphaFoldDB" id="D5U1L9"/>
<evidence type="ECO:0000259" key="2">
    <source>
        <dbReference type="Pfam" id="PF14258"/>
    </source>
</evidence>
<feature type="transmembrane region" description="Helical" evidence="1">
    <location>
        <begin position="255"/>
        <end position="274"/>
    </location>
</feature>
<dbReference type="eggNOG" id="arCOG01314">
    <property type="taxonomic scope" value="Archaea"/>
</dbReference>
<accession>D5U1L9</accession>
<dbReference type="RefSeq" id="WP_013129612.1">
    <property type="nucleotide sequence ID" value="NC_014160.1"/>
</dbReference>
<reference evidence="3 4" key="1">
    <citation type="journal article" date="2010" name="Stand. Genomic Sci.">
        <title>Complete genome sequence of Thermosphaera aggregans type strain (M11TL).</title>
        <authorList>
            <person name="Spring S."/>
            <person name="Rachel R."/>
            <person name="Lapidus A."/>
            <person name="Davenport K."/>
            <person name="Tice H."/>
            <person name="Copeland A."/>
            <person name="Cheng J.F."/>
            <person name="Lucas S."/>
            <person name="Chen F."/>
            <person name="Nolan M."/>
            <person name="Bruce D."/>
            <person name="Goodwin L."/>
            <person name="Pitluck S."/>
            <person name="Ivanova N."/>
            <person name="Mavromatis K."/>
            <person name="Ovchinnikova G."/>
            <person name="Pati A."/>
            <person name="Chen A."/>
            <person name="Palaniappan K."/>
            <person name="Land M."/>
            <person name="Hauser L."/>
            <person name="Chang Y.J."/>
            <person name="Jeffries C.C."/>
            <person name="Brettin T."/>
            <person name="Detter J.C."/>
            <person name="Tapia R."/>
            <person name="Han C."/>
            <person name="Heimerl T."/>
            <person name="Weikl F."/>
            <person name="Brambilla E."/>
            <person name="Goker M."/>
            <person name="Bristow J."/>
            <person name="Eisen J.A."/>
            <person name="Markowitz V."/>
            <person name="Hugenholtz P."/>
            <person name="Kyrpides N.C."/>
            <person name="Klenk H.P."/>
        </authorList>
    </citation>
    <scope>NUCLEOTIDE SEQUENCE [LARGE SCALE GENOMIC DNA]</scope>
    <source>
        <strain evidence="4">DSM 11486 / M11TL</strain>
    </source>
</reference>
<evidence type="ECO:0000313" key="4">
    <source>
        <dbReference type="Proteomes" id="UP000002376"/>
    </source>
</evidence>
<evidence type="ECO:0000256" key="1">
    <source>
        <dbReference type="SAM" id="Phobius"/>
    </source>
</evidence>
<dbReference type="InterPro" id="IPR025646">
    <property type="entry name" value="DUF4350"/>
</dbReference>
<gene>
    <name evidence="3" type="ordered locus">Tagg_0746</name>
</gene>
<reference evidence="4" key="2">
    <citation type="journal article" date="2010" name="Stand. Genomic Sci.">
        <title>Complete genome sequence of Thermosphaera aggregans type strain (M11TLT).</title>
        <authorList>
            <person name="Spring S."/>
            <person name="Rachel R."/>
            <person name="Lapidus A."/>
            <person name="Davenport K."/>
            <person name="Tice H."/>
            <person name="Copeland A."/>
            <person name="Cheng J.-F."/>
            <person name="Lucas S."/>
            <person name="Chen F."/>
            <person name="Nolan M."/>
            <person name="Bruce D."/>
            <person name="Goodwin L."/>
            <person name="Pitluck S."/>
            <person name="Ivanova N."/>
            <person name="Mavromatis K."/>
            <person name="Ovchinnikova G."/>
            <person name="Pati A."/>
            <person name="Chen A."/>
            <person name="Palaniappan K."/>
            <person name="Land M."/>
            <person name="Hauser L."/>
            <person name="Chang Y.-J."/>
            <person name="Jeffries C.C."/>
            <person name="Brettin T."/>
            <person name="Detter J.C."/>
            <person name="Tapia R."/>
            <person name="Han C."/>
            <person name="Heimerl T."/>
            <person name="Weikl F."/>
            <person name="Brambilla E."/>
            <person name="Goker M."/>
            <person name="Bristow J."/>
            <person name="Eisen J.A."/>
            <person name="Markowitz V."/>
            <person name="Hugenholtz P."/>
            <person name="Kyrpides N.C."/>
            <person name="Klenk H.-P."/>
        </authorList>
    </citation>
    <scope>NUCLEOTIDE SEQUENCE [LARGE SCALE GENOMIC DNA]</scope>
    <source>
        <strain evidence="4">DSM 11486 / M11TL</strain>
    </source>
</reference>